<dbReference type="PANTHER" id="PTHR35526:SF3">
    <property type="entry name" value="ANTI-SIGMA-F FACTOR RSBW"/>
    <property type="match status" value="1"/>
</dbReference>
<dbReference type="SUPFAM" id="SSF55874">
    <property type="entry name" value="ATPase domain of HSP90 chaperone/DNA topoisomerase II/histidine kinase"/>
    <property type="match status" value="1"/>
</dbReference>
<keyword evidence="1" id="KW-0418">Kinase</keyword>
<dbReference type="InterPro" id="IPR003594">
    <property type="entry name" value="HATPase_dom"/>
</dbReference>
<gene>
    <name evidence="3" type="ORF">GCM10009844_09190</name>
</gene>
<dbReference type="Proteomes" id="UP001501771">
    <property type="component" value="Unassembled WGS sequence"/>
</dbReference>
<sequence>MTSLGGGGAAGGLQTRVRMVARPSSVPAVRRFVDDALVGWGRLDLVDDVTLSASELATNATLHSGSTFFEVELSADDAAVRIAVVDRGAIPARTIANRGDVATSVEAVEDESMTGRGLFLVSALASAWGVEDLPGGTRVWAEFVTGTADYTPRAPQVRGAVAPLDDADVRVIELLGCPPDLLLAHDANLADIARELRLFGASHQDEEMVEAAEQVVEIVRLSAVAWNAARLVAKQGILDGRTQVDVAIASADPADLPRKVQVLRRAVGAAEAMMARGLLMTLPAPAPVQEWRDWVEGEMIEQATMDREPVRFSEWLAGRR</sequence>
<evidence type="ECO:0000256" key="1">
    <source>
        <dbReference type="ARBA" id="ARBA00022527"/>
    </source>
</evidence>
<dbReference type="CDD" id="cd16936">
    <property type="entry name" value="HATPase_RsbW-like"/>
    <property type="match status" value="1"/>
</dbReference>
<keyword evidence="1" id="KW-0723">Serine/threonine-protein kinase</keyword>
<proteinExistence type="predicted"/>
<protein>
    <recommendedName>
        <fullName evidence="2">Histidine kinase/HSP90-like ATPase domain-containing protein</fullName>
    </recommendedName>
</protein>
<evidence type="ECO:0000313" key="3">
    <source>
        <dbReference type="EMBL" id="GAA2139952.1"/>
    </source>
</evidence>
<accession>A0ABP5L071</accession>
<dbReference type="Gene3D" id="3.30.565.10">
    <property type="entry name" value="Histidine kinase-like ATPase, C-terminal domain"/>
    <property type="match status" value="1"/>
</dbReference>
<evidence type="ECO:0000313" key="4">
    <source>
        <dbReference type="Proteomes" id="UP001501771"/>
    </source>
</evidence>
<evidence type="ECO:0000259" key="2">
    <source>
        <dbReference type="Pfam" id="PF13581"/>
    </source>
</evidence>
<dbReference type="EMBL" id="BAAAQR010000002">
    <property type="protein sequence ID" value="GAA2139952.1"/>
    <property type="molecule type" value="Genomic_DNA"/>
</dbReference>
<keyword evidence="4" id="KW-1185">Reference proteome</keyword>
<dbReference type="InterPro" id="IPR036890">
    <property type="entry name" value="HATPase_C_sf"/>
</dbReference>
<dbReference type="InterPro" id="IPR050267">
    <property type="entry name" value="Anti-sigma-factor_SerPK"/>
</dbReference>
<dbReference type="PANTHER" id="PTHR35526">
    <property type="entry name" value="ANTI-SIGMA-F FACTOR RSBW-RELATED"/>
    <property type="match status" value="1"/>
</dbReference>
<name>A0ABP5L071_9ACTN</name>
<dbReference type="Pfam" id="PF13581">
    <property type="entry name" value="HATPase_c_2"/>
    <property type="match status" value="1"/>
</dbReference>
<comment type="caution">
    <text evidence="3">The sequence shown here is derived from an EMBL/GenBank/DDBJ whole genome shotgun (WGS) entry which is preliminary data.</text>
</comment>
<keyword evidence="1" id="KW-0808">Transferase</keyword>
<feature type="domain" description="Histidine kinase/HSP90-like ATPase" evidence="2">
    <location>
        <begin position="20"/>
        <end position="141"/>
    </location>
</feature>
<reference evidence="4" key="1">
    <citation type="journal article" date="2019" name="Int. J. Syst. Evol. Microbiol.">
        <title>The Global Catalogue of Microorganisms (GCM) 10K type strain sequencing project: providing services to taxonomists for standard genome sequencing and annotation.</title>
        <authorList>
            <consortium name="The Broad Institute Genomics Platform"/>
            <consortium name="The Broad Institute Genome Sequencing Center for Infectious Disease"/>
            <person name="Wu L."/>
            <person name="Ma J."/>
        </authorList>
    </citation>
    <scope>NUCLEOTIDE SEQUENCE [LARGE SCALE GENOMIC DNA]</scope>
    <source>
        <strain evidence="4">JCM 16022</strain>
    </source>
</reference>
<organism evidence="3 4">
    <name type="scientific">Nocardioides koreensis</name>
    <dbReference type="NCBI Taxonomy" id="433651"/>
    <lineage>
        <taxon>Bacteria</taxon>
        <taxon>Bacillati</taxon>
        <taxon>Actinomycetota</taxon>
        <taxon>Actinomycetes</taxon>
        <taxon>Propionibacteriales</taxon>
        <taxon>Nocardioidaceae</taxon>
        <taxon>Nocardioides</taxon>
    </lineage>
</organism>